<dbReference type="Proteomes" id="UP000257479">
    <property type="component" value="Unassembled WGS sequence"/>
</dbReference>
<dbReference type="PANTHER" id="PTHR43477">
    <property type="entry name" value="DIHYDROANTICAPSIN 7-DEHYDROGENASE"/>
    <property type="match status" value="1"/>
</dbReference>
<dbReference type="Pfam" id="PF13561">
    <property type="entry name" value="adh_short_C2"/>
    <property type="match status" value="1"/>
</dbReference>
<comment type="similarity">
    <text evidence="1">Belongs to the short-chain dehydrogenases/reductases (SDR) family.</text>
</comment>
<sequence length="114" mass="11886">SLSVMLKGPLHGMQAALPHMVEQGSGSIISTSSVYGLAASAANAPYCTAKAGLINLTRTVAIEYGRKGVRANCICPGVVETPMFEQVLGIGLITREQVSDMAALGRTIRPEEIA</sequence>
<feature type="non-terminal residue" evidence="3">
    <location>
        <position position="114"/>
    </location>
</feature>
<feature type="non-terminal residue" evidence="3">
    <location>
        <position position="1"/>
    </location>
</feature>
<accession>A0A3C1K8R2</accession>
<dbReference type="InterPro" id="IPR002347">
    <property type="entry name" value="SDR_fam"/>
</dbReference>
<evidence type="ECO:0000313" key="3">
    <source>
        <dbReference type="EMBL" id="HAN23057.1"/>
    </source>
</evidence>
<dbReference type="PANTHER" id="PTHR43477:SF1">
    <property type="entry name" value="DIHYDROANTICAPSIN 7-DEHYDROGENASE"/>
    <property type="match status" value="1"/>
</dbReference>
<keyword evidence="2" id="KW-0560">Oxidoreductase</keyword>
<dbReference type="SUPFAM" id="SSF51735">
    <property type="entry name" value="NAD(P)-binding Rossmann-fold domains"/>
    <property type="match status" value="1"/>
</dbReference>
<protein>
    <recommendedName>
        <fullName evidence="5">Short-chain dehydrogenase</fullName>
    </recommendedName>
</protein>
<dbReference type="CDD" id="cd05233">
    <property type="entry name" value="SDR_c"/>
    <property type="match status" value="1"/>
</dbReference>
<evidence type="ECO:0000313" key="4">
    <source>
        <dbReference type="Proteomes" id="UP000257479"/>
    </source>
</evidence>
<organism evidence="3 4">
    <name type="scientific">Microbacterium ginsengisoli</name>
    <dbReference type="NCBI Taxonomy" id="400772"/>
    <lineage>
        <taxon>Bacteria</taxon>
        <taxon>Bacillati</taxon>
        <taxon>Actinomycetota</taxon>
        <taxon>Actinomycetes</taxon>
        <taxon>Micrococcales</taxon>
        <taxon>Microbacteriaceae</taxon>
        <taxon>Microbacterium</taxon>
    </lineage>
</organism>
<dbReference type="PRINTS" id="PR01167">
    <property type="entry name" value="INSADHFAMILY"/>
</dbReference>
<evidence type="ECO:0008006" key="5">
    <source>
        <dbReference type="Google" id="ProtNLM"/>
    </source>
</evidence>
<evidence type="ECO:0000256" key="1">
    <source>
        <dbReference type="ARBA" id="ARBA00006484"/>
    </source>
</evidence>
<dbReference type="InterPro" id="IPR020904">
    <property type="entry name" value="Sc_DH/Rdtase_CS"/>
</dbReference>
<name>A0A3C1K8R2_9MICO</name>
<dbReference type="InterPro" id="IPR036291">
    <property type="entry name" value="NAD(P)-bd_dom_sf"/>
</dbReference>
<dbReference type="InterPro" id="IPR051122">
    <property type="entry name" value="SDR_DHRS6-like"/>
</dbReference>
<dbReference type="EMBL" id="DMNG01000008">
    <property type="protein sequence ID" value="HAN23057.1"/>
    <property type="molecule type" value="Genomic_DNA"/>
</dbReference>
<dbReference type="GO" id="GO:0016491">
    <property type="term" value="F:oxidoreductase activity"/>
    <property type="evidence" value="ECO:0007669"/>
    <property type="project" value="UniProtKB-KW"/>
</dbReference>
<reference evidence="3 4" key="1">
    <citation type="journal article" date="2018" name="Nat. Biotechnol.">
        <title>A standardized bacterial taxonomy based on genome phylogeny substantially revises the tree of life.</title>
        <authorList>
            <person name="Parks D.H."/>
            <person name="Chuvochina M."/>
            <person name="Waite D.W."/>
            <person name="Rinke C."/>
            <person name="Skarshewski A."/>
            <person name="Chaumeil P.A."/>
            <person name="Hugenholtz P."/>
        </authorList>
    </citation>
    <scope>NUCLEOTIDE SEQUENCE [LARGE SCALE GENOMIC DNA]</scope>
    <source>
        <strain evidence="3">UBA9152</strain>
    </source>
</reference>
<dbReference type="PROSITE" id="PS00061">
    <property type="entry name" value="ADH_SHORT"/>
    <property type="match status" value="1"/>
</dbReference>
<comment type="caution">
    <text evidence="3">The sequence shown here is derived from an EMBL/GenBank/DDBJ whole genome shotgun (WGS) entry which is preliminary data.</text>
</comment>
<evidence type="ECO:0000256" key="2">
    <source>
        <dbReference type="ARBA" id="ARBA00023002"/>
    </source>
</evidence>
<gene>
    <name evidence="3" type="ORF">DCP95_00590</name>
</gene>
<dbReference type="Gene3D" id="3.40.50.720">
    <property type="entry name" value="NAD(P)-binding Rossmann-like Domain"/>
    <property type="match status" value="1"/>
</dbReference>
<dbReference type="AlphaFoldDB" id="A0A3C1K8R2"/>
<proteinExistence type="inferred from homology"/>